<evidence type="ECO:0000256" key="1">
    <source>
        <dbReference type="SAM" id="MobiDB-lite"/>
    </source>
</evidence>
<feature type="compositionally biased region" description="Polar residues" evidence="1">
    <location>
        <begin position="361"/>
        <end position="370"/>
    </location>
</feature>
<dbReference type="Proteomes" id="UP000807306">
    <property type="component" value="Unassembled WGS sequence"/>
</dbReference>
<feature type="compositionally biased region" description="Basic and acidic residues" evidence="1">
    <location>
        <begin position="495"/>
        <end position="534"/>
    </location>
</feature>
<gene>
    <name evidence="3" type="ORF">CPB83DRAFT_198154</name>
</gene>
<proteinExistence type="predicted"/>
<feature type="region of interest" description="Disordered" evidence="1">
    <location>
        <begin position="481"/>
        <end position="534"/>
    </location>
</feature>
<dbReference type="EMBL" id="MU157842">
    <property type="protein sequence ID" value="KAF9530034.1"/>
    <property type="molecule type" value="Genomic_DNA"/>
</dbReference>
<feature type="region of interest" description="Disordered" evidence="1">
    <location>
        <begin position="131"/>
        <end position="162"/>
    </location>
</feature>
<feature type="compositionally biased region" description="Basic and acidic residues" evidence="1">
    <location>
        <begin position="135"/>
        <end position="154"/>
    </location>
</feature>
<feature type="compositionally biased region" description="Polar residues" evidence="1">
    <location>
        <begin position="330"/>
        <end position="342"/>
    </location>
</feature>
<dbReference type="AlphaFoldDB" id="A0A9P6EJZ3"/>
<evidence type="ECO:0000256" key="2">
    <source>
        <dbReference type="SAM" id="Phobius"/>
    </source>
</evidence>
<sequence length="534" mass="58397">MFKSLFLLVPATGLTYLGGIAFFVPASIFFAVYRLIYAKINSKPEADIENQLDSLREVFEDDPDRKTLLGDNSSVPTVNVPHSTPLVIVEEEDDRSCQFGHEPVLEYAPLDNQGTAEKTPPVVQDAEAFAPDCHSPQKELPSRSESSPDRHAEENNNDSIVVGSTELPEMFQAMRSTESIANPQMDTVNSGENVADPQAVSEEDLVANLIVSAAQSSDSIVVLASPASPQRQSDNPENLGFVVETIQSHFLKKDAPLVGLSGQIEEEDANVDTNNDNASICSDVGSYVTAGDSDDEREETSPMTTDDEDLDSYHSSVEDTEEEVAKSEAVQVNQKSVVQPSTPLAGGTSLGEHLVDPAAQEASTPTQRQTVVEEKQEEGSDESLYESCPQKSVRYIDDSDVDVDEPEPIVAKTLTSSWSRIPRFSFGNNLFTSRSIHRFEVLNTLPPLSSLRRVPSVLETPSVRRSVSFAMSSDMVDPDLCSTEPPLTPKGRMMKLKDKQLKGKPRDMSGVKDRENANTKKKISKEGAKPRFSI</sequence>
<feature type="region of interest" description="Disordered" evidence="1">
    <location>
        <begin position="268"/>
        <end position="386"/>
    </location>
</feature>
<name>A0A9P6EJZ3_9AGAR</name>
<accession>A0A9P6EJZ3</accession>
<keyword evidence="2" id="KW-0472">Membrane</keyword>
<organism evidence="3 4">
    <name type="scientific">Crepidotus variabilis</name>
    <dbReference type="NCBI Taxonomy" id="179855"/>
    <lineage>
        <taxon>Eukaryota</taxon>
        <taxon>Fungi</taxon>
        <taxon>Dikarya</taxon>
        <taxon>Basidiomycota</taxon>
        <taxon>Agaricomycotina</taxon>
        <taxon>Agaricomycetes</taxon>
        <taxon>Agaricomycetidae</taxon>
        <taxon>Agaricales</taxon>
        <taxon>Agaricineae</taxon>
        <taxon>Crepidotaceae</taxon>
        <taxon>Crepidotus</taxon>
    </lineage>
</organism>
<keyword evidence="2" id="KW-0812">Transmembrane</keyword>
<keyword evidence="4" id="KW-1185">Reference proteome</keyword>
<feature type="transmembrane region" description="Helical" evidence="2">
    <location>
        <begin position="6"/>
        <end position="33"/>
    </location>
</feature>
<comment type="caution">
    <text evidence="3">The sequence shown here is derived from an EMBL/GenBank/DDBJ whole genome shotgun (WGS) entry which is preliminary data.</text>
</comment>
<evidence type="ECO:0000313" key="4">
    <source>
        <dbReference type="Proteomes" id="UP000807306"/>
    </source>
</evidence>
<keyword evidence="2" id="KW-1133">Transmembrane helix</keyword>
<feature type="compositionally biased region" description="Polar residues" evidence="1">
    <location>
        <begin position="271"/>
        <end position="280"/>
    </location>
</feature>
<protein>
    <submittedName>
        <fullName evidence="3">Uncharacterized protein</fullName>
    </submittedName>
</protein>
<evidence type="ECO:0000313" key="3">
    <source>
        <dbReference type="EMBL" id="KAF9530034.1"/>
    </source>
</evidence>
<reference evidence="3" key="1">
    <citation type="submission" date="2020-11" db="EMBL/GenBank/DDBJ databases">
        <authorList>
            <consortium name="DOE Joint Genome Institute"/>
            <person name="Ahrendt S."/>
            <person name="Riley R."/>
            <person name="Andreopoulos W."/>
            <person name="Labutti K."/>
            <person name="Pangilinan J."/>
            <person name="Ruiz-Duenas F.J."/>
            <person name="Barrasa J.M."/>
            <person name="Sanchez-Garcia M."/>
            <person name="Camarero S."/>
            <person name="Miyauchi S."/>
            <person name="Serrano A."/>
            <person name="Linde D."/>
            <person name="Babiker R."/>
            <person name="Drula E."/>
            <person name="Ayuso-Fernandez I."/>
            <person name="Pacheco R."/>
            <person name="Padilla G."/>
            <person name="Ferreira P."/>
            <person name="Barriuso J."/>
            <person name="Kellner H."/>
            <person name="Castanera R."/>
            <person name="Alfaro M."/>
            <person name="Ramirez L."/>
            <person name="Pisabarro A.G."/>
            <person name="Kuo A."/>
            <person name="Tritt A."/>
            <person name="Lipzen A."/>
            <person name="He G."/>
            <person name="Yan M."/>
            <person name="Ng V."/>
            <person name="Cullen D."/>
            <person name="Martin F."/>
            <person name="Rosso M.-N."/>
            <person name="Henrissat B."/>
            <person name="Hibbett D."/>
            <person name="Martinez A.T."/>
            <person name="Grigoriev I.V."/>
        </authorList>
    </citation>
    <scope>NUCLEOTIDE SEQUENCE</scope>
    <source>
        <strain evidence="3">CBS 506.95</strain>
    </source>
</reference>